<dbReference type="InterPro" id="IPR004638">
    <property type="entry name" value="EmrB-like"/>
</dbReference>
<feature type="transmembrane region" description="Helical" evidence="7">
    <location>
        <begin position="50"/>
        <end position="67"/>
    </location>
</feature>
<evidence type="ECO:0000256" key="2">
    <source>
        <dbReference type="ARBA" id="ARBA00022448"/>
    </source>
</evidence>
<keyword evidence="6 7" id="KW-0472">Membrane</keyword>
<accession>A0ABY9X8S8</accession>
<evidence type="ECO:0000313" key="10">
    <source>
        <dbReference type="Proteomes" id="UP001611383"/>
    </source>
</evidence>
<protein>
    <submittedName>
        <fullName evidence="9">DHA2 family efflux MFS transporter permease subunit</fullName>
    </submittedName>
</protein>
<dbReference type="SUPFAM" id="SSF103473">
    <property type="entry name" value="MFS general substrate transporter"/>
    <property type="match status" value="1"/>
</dbReference>
<feature type="transmembrane region" description="Helical" evidence="7">
    <location>
        <begin position="269"/>
        <end position="292"/>
    </location>
</feature>
<evidence type="ECO:0000256" key="6">
    <source>
        <dbReference type="ARBA" id="ARBA00023136"/>
    </source>
</evidence>
<reference evidence="9 10" key="1">
    <citation type="submission" date="2019-08" db="EMBL/GenBank/DDBJ databases">
        <title>Archangium and Cystobacter genomes.</title>
        <authorList>
            <person name="Chen I.-C.K."/>
            <person name="Wielgoss S."/>
        </authorList>
    </citation>
    <scope>NUCLEOTIDE SEQUENCE [LARGE SCALE GENOMIC DNA]</scope>
    <source>
        <strain evidence="9 10">Cbm 6</strain>
    </source>
</reference>
<dbReference type="PROSITE" id="PS50850">
    <property type="entry name" value="MFS"/>
    <property type="match status" value="1"/>
</dbReference>
<dbReference type="EMBL" id="CP043494">
    <property type="protein sequence ID" value="WNG51805.1"/>
    <property type="molecule type" value="Genomic_DNA"/>
</dbReference>
<dbReference type="PANTHER" id="PTHR42718:SF46">
    <property type="entry name" value="BLR6921 PROTEIN"/>
    <property type="match status" value="1"/>
</dbReference>
<dbReference type="Proteomes" id="UP001611383">
    <property type="component" value="Chromosome"/>
</dbReference>
<keyword evidence="3" id="KW-1003">Cell membrane</keyword>
<evidence type="ECO:0000256" key="4">
    <source>
        <dbReference type="ARBA" id="ARBA00022692"/>
    </source>
</evidence>
<keyword evidence="10" id="KW-1185">Reference proteome</keyword>
<dbReference type="CDD" id="cd17503">
    <property type="entry name" value="MFS_LmrB_MDR_like"/>
    <property type="match status" value="1"/>
</dbReference>
<comment type="subcellular location">
    <subcellularLocation>
        <location evidence="1">Cell membrane</location>
        <topology evidence="1">Multi-pass membrane protein</topology>
    </subcellularLocation>
</comment>
<feature type="transmembrane region" description="Helical" evidence="7">
    <location>
        <begin position="331"/>
        <end position="350"/>
    </location>
</feature>
<evidence type="ECO:0000256" key="5">
    <source>
        <dbReference type="ARBA" id="ARBA00022989"/>
    </source>
</evidence>
<evidence type="ECO:0000256" key="3">
    <source>
        <dbReference type="ARBA" id="ARBA00022475"/>
    </source>
</evidence>
<name>A0ABY9X8S8_9BACT</name>
<dbReference type="Gene3D" id="1.20.1720.10">
    <property type="entry name" value="Multidrug resistance protein D"/>
    <property type="match status" value="1"/>
</dbReference>
<gene>
    <name evidence="9" type="ORF">F0U60_52625</name>
</gene>
<keyword evidence="4 7" id="KW-0812">Transmembrane</keyword>
<feature type="transmembrane region" description="Helical" evidence="7">
    <location>
        <begin position="356"/>
        <end position="374"/>
    </location>
</feature>
<evidence type="ECO:0000259" key="8">
    <source>
        <dbReference type="PROSITE" id="PS50850"/>
    </source>
</evidence>
<feature type="transmembrane region" description="Helical" evidence="7">
    <location>
        <begin position="228"/>
        <end position="248"/>
    </location>
</feature>
<dbReference type="Pfam" id="PF07690">
    <property type="entry name" value="MFS_1"/>
    <property type="match status" value="1"/>
</dbReference>
<dbReference type="RefSeq" id="WP_395812098.1">
    <property type="nucleotide sequence ID" value="NZ_CP043494.1"/>
</dbReference>
<dbReference type="InterPro" id="IPR011701">
    <property type="entry name" value="MFS"/>
</dbReference>
<feature type="transmembrane region" description="Helical" evidence="7">
    <location>
        <begin position="12"/>
        <end position="38"/>
    </location>
</feature>
<evidence type="ECO:0000256" key="1">
    <source>
        <dbReference type="ARBA" id="ARBA00004651"/>
    </source>
</evidence>
<feature type="transmembrane region" description="Helical" evidence="7">
    <location>
        <begin position="402"/>
        <end position="423"/>
    </location>
</feature>
<feature type="domain" description="Major facilitator superfamily (MFS) profile" evidence="8">
    <location>
        <begin position="12"/>
        <end position="462"/>
    </location>
</feature>
<feature type="transmembrane region" description="Helical" evidence="7">
    <location>
        <begin position="197"/>
        <end position="216"/>
    </location>
</feature>
<dbReference type="Gene3D" id="1.20.1250.20">
    <property type="entry name" value="MFS general substrate transporter like domains"/>
    <property type="match status" value="1"/>
</dbReference>
<feature type="transmembrane region" description="Helical" evidence="7">
    <location>
        <begin position="435"/>
        <end position="457"/>
    </location>
</feature>
<feature type="transmembrane region" description="Helical" evidence="7">
    <location>
        <begin position="164"/>
        <end position="185"/>
    </location>
</feature>
<dbReference type="PRINTS" id="PR01036">
    <property type="entry name" value="TCRTETB"/>
</dbReference>
<evidence type="ECO:0000313" key="9">
    <source>
        <dbReference type="EMBL" id="WNG51805.1"/>
    </source>
</evidence>
<dbReference type="NCBIfam" id="TIGR00711">
    <property type="entry name" value="efflux_EmrB"/>
    <property type="match status" value="1"/>
</dbReference>
<sequence length="483" mass="51203">MSWIHRRPEYVVAVIFVTAMFMNILDTTIVNVALPVIAHQFGVQATDAEWVVLGYLMSLAVWIPASGWMGDRFGTKRTFLAALGMFTVASALCGLATGLHSLVAFRVLQGVGGGMMAPVGTAMLFRAFPPDRRANAARVLIIPTVVAPALGPVLGGFIVDTLSWHWVFLVNVPVGLAAFAFGAYSLKEHREPRAGRFDFPGFLLAGSGLSMLLYALSSGPVVGWSTPSVAIAGVLGLVAAVTFVWNELRVKEPMLKLRLLKDRLFRNTNIASAFGSASFVGLLFLMPIYLQSARHESAFASGLTTFPEALGVLVSSQLVGRLYPRVGPRRLIAFGLFFVSVSVTLVALVGLQSSLWVLRALMFTTGASIAFLFISQQAATFARISSADTGHASAIFNAQRQLAAALGVALMATVLSISLGRSGAHAPGLEQQLPAFRIAFLVDAGVALVGVIAALAIRDEDALSTMRRGSASAPSGEAAQVMH</sequence>
<evidence type="ECO:0000256" key="7">
    <source>
        <dbReference type="SAM" id="Phobius"/>
    </source>
</evidence>
<feature type="transmembrane region" description="Helical" evidence="7">
    <location>
        <begin position="103"/>
        <end position="125"/>
    </location>
</feature>
<keyword evidence="2" id="KW-0813">Transport</keyword>
<dbReference type="InterPro" id="IPR020846">
    <property type="entry name" value="MFS_dom"/>
</dbReference>
<keyword evidence="5 7" id="KW-1133">Transmembrane helix</keyword>
<proteinExistence type="predicted"/>
<feature type="transmembrane region" description="Helical" evidence="7">
    <location>
        <begin position="137"/>
        <end position="158"/>
    </location>
</feature>
<organism evidence="9 10">
    <name type="scientific">Archangium minus</name>
    <dbReference type="NCBI Taxonomy" id="83450"/>
    <lineage>
        <taxon>Bacteria</taxon>
        <taxon>Pseudomonadati</taxon>
        <taxon>Myxococcota</taxon>
        <taxon>Myxococcia</taxon>
        <taxon>Myxococcales</taxon>
        <taxon>Cystobacterineae</taxon>
        <taxon>Archangiaceae</taxon>
        <taxon>Archangium</taxon>
    </lineage>
</organism>
<dbReference type="PANTHER" id="PTHR42718">
    <property type="entry name" value="MAJOR FACILITATOR SUPERFAMILY MULTIDRUG TRANSPORTER MFSC"/>
    <property type="match status" value="1"/>
</dbReference>
<feature type="transmembrane region" description="Helical" evidence="7">
    <location>
        <begin position="79"/>
        <end position="97"/>
    </location>
</feature>
<dbReference type="InterPro" id="IPR036259">
    <property type="entry name" value="MFS_trans_sf"/>
</dbReference>
<feature type="transmembrane region" description="Helical" evidence="7">
    <location>
        <begin position="298"/>
        <end position="319"/>
    </location>
</feature>